<reference evidence="2 3" key="1">
    <citation type="journal article" date="2017" name="Front. Microbiol.">
        <title>Comparative Genomic Analysis of the Class Epsilonproteobacteria and Proposed Reclassification to Epsilonbacteraeota (phyl. nov.).</title>
        <authorList>
            <person name="Waite D.W."/>
            <person name="Vanwonterghem I."/>
            <person name="Rinke C."/>
            <person name="Parks D.H."/>
            <person name="Zhang Y."/>
            <person name="Takai K."/>
            <person name="Sievert S.M."/>
            <person name="Simon J."/>
            <person name="Campbell B.J."/>
            <person name="Hanson T.E."/>
            <person name="Woyke T."/>
            <person name="Klotz M.G."/>
            <person name="Hugenholtz P."/>
        </authorList>
    </citation>
    <scope>NUCLEOTIDE SEQUENCE [LARGE SCALE GENOMIC DNA]</scope>
    <source>
        <strain evidence="2">UBA12443</strain>
    </source>
</reference>
<comment type="caution">
    <text evidence="2">The sequence shown here is derived from an EMBL/GenBank/DDBJ whole genome shotgun (WGS) entry which is preliminary data.</text>
</comment>
<dbReference type="RefSeq" id="WP_303662708.1">
    <property type="nucleotide sequence ID" value="NZ_DLUI01000002.1"/>
</dbReference>
<name>A0A2D3WLC8_9BACT</name>
<keyword evidence="1" id="KW-0812">Transmembrane</keyword>
<dbReference type="EMBL" id="DLUI01000002">
    <property type="protein sequence ID" value="DAB39557.1"/>
    <property type="molecule type" value="Genomic_DNA"/>
</dbReference>
<keyword evidence="1" id="KW-1133">Transmembrane helix</keyword>
<protein>
    <submittedName>
        <fullName evidence="2">Uncharacterized protein</fullName>
    </submittedName>
</protein>
<gene>
    <name evidence="2" type="ORF">CFH83_00080</name>
</gene>
<evidence type="ECO:0000313" key="3">
    <source>
        <dbReference type="Proteomes" id="UP000228859"/>
    </source>
</evidence>
<sequence length="221" mass="25819">MEQVTQSTNSSTPRDYDKDPIVIKDDTRKLSLFLFIFSMFIMYLAGLMYPNSHFTQTNLIISISIFVLPVLYKSLPLINDKNEVILSGNQIVRQWGKSEIGIRWSSNIIIEKSFIDFFDKQQADASWQRYLGAIFNILLNHPFSFIAKPIYYLFKNGLDAYRFFDTFIIRDGEEMIAILITNKQDYELLKEFLFVKGVDIDQISVFYTPFYLSLESATKDK</sequence>
<keyword evidence="1" id="KW-0472">Membrane</keyword>
<accession>A0A2D3WLC8</accession>
<proteinExistence type="predicted"/>
<dbReference type="Proteomes" id="UP000228859">
    <property type="component" value="Unassembled WGS sequence"/>
</dbReference>
<dbReference type="AlphaFoldDB" id="A0A2D3WLC8"/>
<organism evidence="2 3">
    <name type="scientific">Sulfuricurvum kujiense</name>
    <dbReference type="NCBI Taxonomy" id="148813"/>
    <lineage>
        <taxon>Bacteria</taxon>
        <taxon>Pseudomonadati</taxon>
        <taxon>Campylobacterota</taxon>
        <taxon>Epsilonproteobacteria</taxon>
        <taxon>Campylobacterales</taxon>
        <taxon>Sulfurimonadaceae</taxon>
        <taxon>Sulfuricurvum</taxon>
    </lineage>
</organism>
<feature type="transmembrane region" description="Helical" evidence="1">
    <location>
        <begin position="30"/>
        <end position="49"/>
    </location>
</feature>
<feature type="transmembrane region" description="Helical" evidence="1">
    <location>
        <begin position="55"/>
        <end position="72"/>
    </location>
</feature>
<evidence type="ECO:0000313" key="2">
    <source>
        <dbReference type="EMBL" id="DAB39557.1"/>
    </source>
</evidence>
<evidence type="ECO:0000256" key="1">
    <source>
        <dbReference type="SAM" id="Phobius"/>
    </source>
</evidence>